<reference evidence="3 4" key="1">
    <citation type="journal article" date="2014" name="ISME J.">
        <title>Ecophysiology of Thioploca ingrica as revealed by the complete genome sequence supplemented with proteomic evidence.</title>
        <authorList>
            <person name="Kojima H."/>
            <person name="Ogura Y."/>
            <person name="Yamamoto N."/>
            <person name="Togashi T."/>
            <person name="Mori H."/>
            <person name="Watanabe T."/>
            <person name="Nemoto F."/>
            <person name="Kurokawa K."/>
            <person name="Hayashi T."/>
            <person name="Fukui M."/>
        </authorList>
    </citation>
    <scope>NUCLEOTIDE SEQUENCE [LARGE SCALE GENOMIC DNA]</scope>
</reference>
<dbReference type="InterPro" id="IPR020209">
    <property type="entry name" value="Cas6b_C"/>
</dbReference>
<dbReference type="Proteomes" id="UP000031623">
    <property type="component" value="Chromosome"/>
</dbReference>
<name>A0A090BUC5_9GAMM</name>
<evidence type="ECO:0000259" key="2">
    <source>
        <dbReference type="Pfam" id="PF17955"/>
    </source>
</evidence>
<feature type="domain" description="Cas6b N-terminal" evidence="2">
    <location>
        <begin position="26"/>
        <end position="109"/>
    </location>
</feature>
<dbReference type="OrthoDB" id="656505at2"/>
<dbReference type="HOGENOM" id="CLU_086561_0_0_6"/>
<protein>
    <submittedName>
        <fullName evidence="3">Uncharacterized protein</fullName>
    </submittedName>
</protein>
<accession>A0A090BUC5</accession>
<sequence>MYLLTKIPLTTVELRWHSPLLGLGSLRARQLRGAIAQAFPEDSRFHQHDAQGQLLYRYPLIQYRWREGYGLITGWHQVAEMLLNVSWLDLPLQLGEDSVLVTEAVINTQAAQFGISEYLLHYCFFTPVLLFNQDNYKKYKQLNTHAQRYESDRLLRAQLLVALRGVGVEFNTQLYAAFARVETVNCRYKNQTMMGLTGGFVTNALLPEGFSMGHAVSHGYGWITRFL</sequence>
<proteinExistence type="predicted"/>
<evidence type="ECO:0000259" key="1">
    <source>
        <dbReference type="Pfam" id="PF17262"/>
    </source>
</evidence>
<dbReference type="STRING" id="40754.THII_0569"/>
<dbReference type="Pfam" id="PF17955">
    <property type="entry name" value="Cas6b_N"/>
    <property type="match status" value="1"/>
</dbReference>
<dbReference type="AlphaFoldDB" id="A0A090BUC5"/>
<keyword evidence="4" id="KW-1185">Reference proteome</keyword>
<dbReference type="Pfam" id="PF17262">
    <property type="entry name" value="Cas6b_C"/>
    <property type="match status" value="1"/>
</dbReference>
<dbReference type="InterPro" id="IPR041528">
    <property type="entry name" value="Cas6b_N"/>
</dbReference>
<dbReference type="KEGG" id="tig:THII_0569"/>
<gene>
    <name evidence="3" type="ORF">THII_0569</name>
</gene>
<evidence type="ECO:0000313" key="3">
    <source>
        <dbReference type="EMBL" id="BAP54866.1"/>
    </source>
</evidence>
<dbReference type="EMBL" id="AP014633">
    <property type="protein sequence ID" value="BAP54866.1"/>
    <property type="molecule type" value="Genomic_DNA"/>
</dbReference>
<feature type="domain" description="Cas6b C-terminal" evidence="1">
    <location>
        <begin position="114"/>
        <end position="225"/>
    </location>
</feature>
<organism evidence="3 4">
    <name type="scientific">Thioploca ingrica</name>
    <dbReference type="NCBI Taxonomy" id="40754"/>
    <lineage>
        <taxon>Bacteria</taxon>
        <taxon>Pseudomonadati</taxon>
        <taxon>Pseudomonadota</taxon>
        <taxon>Gammaproteobacteria</taxon>
        <taxon>Thiotrichales</taxon>
        <taxon>Thiotrichaceae</taxon>
        <taxon>Thioploca</taxon>
    </lineage>
</organism>
<evidence type="ECO:0000313" key="4">
    <source>
        <dbReference type="Proteomes" id="UP000031623"/>
    </source>
</evidence>